<accession>A0AA35WHC4</accession>
<comment type="caution">
    <text evidence="1">The sequence shown here is derived from an EMBL/GenBank/DDBJ whole genome shotgun (WGS) entry which is preliminary data.</text>
</comment>
<sequence length="36" mass="4182">MYHNKKERMLCVCVCVQSIMCLSVTEVLVLVCQKLH</sequence>
<protein>
    <submittedName>
        <fullName evidence="1">Uncharacterized protein</fullName>
    </submittedName>
</protein>
<dbReference type="EMBL" id="CASHTH010001897">
    <property type="protein sequence ID" value="CAI8021398.1"/>
    <property type="molecule type" value="Genomic_DNA"/>
</dbReference>
<evidence type="ECO:0000313" key="2">
    <source>
        <dbReference type="Proteomes" id="UP001174909"/>
    </source>
</evidence>
<name>A0AA35WHC4_GEOBA</name>
<reference evidence="1" key="1">
    <citation type="submission" date="2023-03" db="EMBL/GenBank/DDBJ databases">
        <authorList>
            <person name="Steffen K."/>
            <person name="Cardenas P."/>
        </authorList>
    </citation>
    <scope>NUCLEOTIDE SEQUENCE</scope>
</reference>
<organism evidence="1 2">
    <name type="scientific">Geodia barretti</name>
    <name type="common">Barrett's horny sponge</name>
    <dbReference type="NCBI Taxonomy" id="519541"/>
    <lineage>
        <taxon>Eukaryota</taxon>
        <taxon>Metazoa</taxon>
        <taxon>Porifera</taxon>
        <taxon>Demospongiae</taxon>
        <taxon>Heteroscleromorpha</taxon>
        <taxon>Tetractinellida</taxon>
        <taxon>Astrophorina</taxon>
        <taxon>Geodiidae</taxon>
        <taxon>Geodia</taxon>
    </lineage>
</organism>
<proteinExistence type="predicted"/>
<dbReference type="Proteomes" id="UP001174909">
    <property type="component" value="Unassembled WGS sequence"/>
</dbReference>
<evidence type="ECO:0000313" key="1">
    <source>
        <dbReference type="EMBL" id="CAI8021398.1"/>
    </source>
</evidence>
<gene>
    <name evidence="1" type="ORF">GBAR_LOCUS12702</name>
</gene>
<dbReference type="AlphaFoldDB" id="A0AA35WHC4"/>
<keyword evidence="2" id="KW-1185">Reference proteome</keyword>